<dbReference type="AlphaFoldDB" id="A0AAU6PB83"/>
<protein>
    <recommendedName>
        <fullName evidence="5">T9SS C-terminal target domain-containing protein</fullName>
    </recommendedName>
</protein>
<feature type="signal peptide" evidence="1">
    <location>
        <begin position="1"/>
        <end position="20"/>
    </location>
</feature>
<dbReference type="EMBL" id="CP136924">
    <property type="protein sequence ID" value="WXA02970.1"/>
    <property type="molecule type" value="Genomic_DNA"/>
</dbReference>
<dbReference type="PANTHER" id="PTHR41339">
    <property type="entry name" value="LIPL48"/>
    <property type="match status" value="1"/>
</dbReference>
<keyword evidence="4" id="KW-1185">Reference proteome</keyword>
<accession>A0AAU6PB83</accession>
<dbReference type="PANTHER" id="PTHR41339:SF1">
    <property type="entry name" value="SECRETED PROTEIN"/>
    <property type="match status" value="1"/>
</dbReference>
<dbReference type="RefSeq" id="WP_338734091.1">
    <property type="nucleotide sequence ID" value="NZ_CP136924.1"/>
</dbReference>
<proteinExistence type="predicted"/>
<evidence type="ECO:0008006" key="5">
    <source>
        <dbReference type="Google" id="ProtNLM"/>
    </source>
</evidence>
<dbReference type="KEGG" id="mcaa:R3L15_06910"/>
<dbReference type="Proteomes" id="UP001368318">
    <property type="component" value="Chromosome"/>
</dbReference>
<sequence>MKNFTLTLCAFLITLGGLFAQQEKGIIGRNNWLNSWSEFQPNTVEYSEATEILSGDITQDTKLNKKNVYLLLGSVFVTDSTTLTIEPGTVIIGDAKTNGSLTISKGAKIIAEGTETDPIVFTSNKSVKKQGDWGGVFILGDAPINKFGEESLIDYGLNPSSSKNISYGGNNTESYSGILKYVRIEYAGKRTVNHGYFNALTLAGVGYNTIIENIMVSYSNGNSFNVIGGEVILDKLVSYKSHGNDYEFNYGTQAIITNSLAIRSPYVSNSNRPKAMYVASYNKRDEVDFSKKQTFVSAENLTLVNLSNDLKGDIKIGLVKEAIYIAPDAAITMNKSVISGFNPAVVFDEKIKINNESLNKLKFTNMLFNNCNGNLFTRYNPNNDDLEDWYGNSSFFNVYAKSPDEETFIDLKNPKRPDFRLRINKIVASNMD</sequence>
<reference evidence="3 4" key="1">
    <citation type="submission" date="2023-10" db="EMBL/GenBank/DDBJ databases">
        <title>Culture-based analysis of two novel bacteria associated with mangrove crab gills.</title>
        <authorList>
            <person name="Yang X."/>
            <person name="Garuglieri E."/>
            <person name="Van Goethem M.W."/>
            <person name="Fusi M."/>
            <person name="Marasco R."/>
            <person name="Daffonchio D.G."/>
        </authorList>
    </citation>
    <scope>NUCLEOTIDE SEQUENCE</scope>
    <source>
        <strain evidence="3">UG2-1</strain>
        <strain evidence="2">UG2-2</strain>
        <strain evidence="4">UG2_2</strain>
    </source>
</reference>
<gene>
    <name evidence="3" type="ORF">R3L15_06910</name>
    <name evidence="2" type="ORF">R3L16_00490</name>
</gene>
<name>A0AAU6PB83_9FLAO</name>
<evidence type="ECO:0000313" key="3">
    <source>
        <dbReference type="EMBL" id="WXA14606.1"/>
    </source>
</evidence>
<evidence type="ECO:0000256" key="1">
    <source>
        <dbReference type="SAM" id="SignalP"/>
    </source>
</evidence>
<evidence type="ECO:0000313" key="4">
    <source>
        <dbReference type="Proteomes" id="UP001368318"/>
    </source>
</evidence>
<evidence type="ECO:0000313" key="2">
    <source>
        <dbReference type="EMBL" id="WXA02970.1"/>
    </source>
</evidence>
<organism evidence="3">
    <name type="scientific">Mangrovimonas cancribranchiae</name>
    <dbReference type="NCBI Taxonomy" id="3080055"/>
    <lineage>
        <taxon>Bacteria</taxon>
        <taxon>Pseudomonadati</taxon>
        <taxon>Bacteroidota</taxon>
        <taxon>Flavobacteriia</taxon>
        <taxon>Flavobacteriales</taxon>
        <taxon>Flavobacteriaceae</taxon>
        <taxon>Mangrovimonas</taxon>
    </lineage>
</organism>
<keyword evidence="1" id="KW-0732">Signal</keyword>
<feature type="chain" id="PRO_5044713045" description="T9SS C-terminal target domain-containing protein" evidence="1">
    <location>
        <begin position="21"/>
        <end position="432"/>
    </location>
</feature>
<dbReference type="EMBL" id="CP136925">
    <property type="protein sequence ID" value="WXA14606.1"/>
    <property type="molecule type" value="Genomic_DNA"/>
</dbReference>